<dbReference type="Proteomes" id="UP000252519">
    <property type="component" value="Unassembled WGS sequence"/>
</dbReference>
<name>A0A368FI11_ANCCA</name>
<keyword evidence="3" id="KW-1185">Reference proteome</keyword>
<feature type="compositionally biased region" description="Polar residues" evidence="1">
    <location>
        <begin position="1"/>
        <end position="19"/>
    </location>
</feature>
<evidence type="ECO:0000313" key="3">
    <source>
        <dbReference type="Proteomes" id="UP000252519"/>
    </source>
</evidence>
<evidence type="ECO:0000256" key="1">
    <source>
        <dbReference type="SAM" id="MobiDB-lite"/>
    </source>
</evidence>
<dbReference type="AlphaFoldDB" id="A0A368FI11"/>
<accession>A0A368FI11</accession>
<organism evidence="2 3">
    <name type="scientific">Ancylostoma caninum</name>
    <name type="common">Dog hookworm</name>
    <dbReference type="NCBI Taxonomy" id="29170"/>
    <lineage>
        <taxon>Eukaryota</taxon>
        <taxon>Metazoa</taxon>
        <taxon>Ecdysozoa</taxon>
        <taxon>Nematoda</taxon>
        <taxon>Chromadorea</taxon>
        <taxon>Rhabditida</taxon>
        <taxon>Rhabditina</taxon>
        <taxon>Rhabditomorpha</taxon>
        <taxon>Strongyloidea</taxon>
        <taxon>Ancylostomatidae</taxon>
        <taxon>Ancylostomatinae</taxon>
        <taxon>Ancylostoma</taxon>
    </lineage>
</organism>
<evidence type="ECO:0000313" key="2">
    <source>
        <dbReference type="EMBL" id="RCN31178.1"/>
    </source>
</evidence>
<gene>
    <name evidence="2" type="ORF">ANCCAN_23048</name>
</gene>
<dbReference type="EMBL" id="JOJR01001366">
    <property type="protein sequence ID" value="RCN31178.1"/>
    <property type="molecule type" value="Genomic_DNA"/>
</dbReference>
<feature type="region of interest" description="Disordered" evidence="1">
    <location>
        <begin position="72"/>
        <end position="105"/>
    </location>
</feature>
<proteinExistence type="predicted"/>
<dbReference type="OrthoDB" id="6159439at2759"/>
<protein>
    <submittedName>
        <fullName evidence="2">Uncharacterized protein</fullName>
    </submittedName>
</protein>
<comment type="caution">
    <text evidence="2">The sequence shown here is derived from an EMBL/GenBank/DDBJ whole genome shotgun (WGS) entry which is preliminary data.</text>
</comment>
<feature type="region of interest" description="Disordered" evidence="1">
    <location>
        <begin position="1"/>
        <end position="25"/>
    </location>
</feature>
<reference evidence="2 3" key="1">
    <citation type="submission" date="2014-10" db="EMBL/GenBank/DDBJ databases">
        <title>Draft genome of the hookworm Ancylostoma caninum.</title>
        <authorList>
            <person name="Mitreva M."/>
        </authorList>
    </citation>
    <scope>NUCLEOTIDE SEQUENCE [LARGE SCALE GENOMIC DNA]</scope>
    <source>
        <strain evidence="2 3">Baltimore</strain>
    </source>
</reference>
<sequence length="166" mass="17598">MISVMQMMNQGPNNRSTPASRPARTRAPYLPPLSPVAPPLVPHGPAPHANVIAQILMVGLFSGFNLNPGATRSLPTGAFWPQPQPQQTSDAQSERSNSEASPPIVPTSTAVNHMPHNYAPGYPEWQAAQKAFAAAQSVNGAAAGAKFPPGPSGRFCSYNCEKKEKM</sequence>